<keyword evidence="3" id="KW-1185">Reference proteome</keyword>
<reference evidence="3" key="2">
    <citation type="submission" date="2015-01" db="EMBL/GenBank/DDBJ databases">
        <title>Evolutionary Origins and Diversification of the Mycorrhizal Mutualists.</title>
        <authorList>
            <consortium name="DOE Joint Genome Institute"/>
            <consortium name="Mycorrhizal Genomics Consortium"/>
            <person name="Kohler A."/>
            <person name="Kuo A."/>
            <person name="Nagy L.G."/>
            <person name="Floudas D."/>
            <person name="Copeland A."/>
            <person name="Barry K.W."/>
            <person name="Cichocki N."/>
            <person name="Veneault-Fourrey C."/>
            <person name="LaButti K."/>
            <person name="Lindquist E.A."/>
            <person name="Lipzen A."/>
            <person name="Lundell T."/>
            <person name="Morin E."/>
            <person name="Murat C."/>
            <person name="Riley R."/>
            <person name="Ohm R."/>
            <person name="Sun H."/>
            <person name="Tunlid A."/>
            <person name="Henrissat B."/>
            <person name="Grigoriev I.V."/>
            <person name="Hibbett D.S."/>
            <person name="Martin F."/>
        </authorList>
    </citation>
    <scope>NUCLEOTIDE SEQUENCE [LARGE SCALE GENOMIC DNA]</scope>
    <source>
        <strain evidence="3">Ve08.2h10</strain>
    </source>
</reference>
<dbReference type="EMBL" id="KN825903">
    <property type="protein sequence ID" value="KIK80921.1"/>
    <property type="molecule type" value="Genomic_DNA"/>
</dbReference>
<dbReference type="HOGENOM" id="CLU_1468648_0_0_1"/>
<evidence type="ECO:0000256" key="1">
    <source>
        <dbReference type="SAM" id="MobiDB-lite"/>
    </source>
</evidence>
<feature type="compositionally biased region" description="Polar residues" evidence="1">
    <location>
        <begin position="8"/>
        <end position="25"/>
    </location>
</feature>
<sequence length="184" mass="20541">MSDPLIDRSTSNPTVTDPLTTNTSSTSHKAVDIEFFFQKEKENTICKPCKSIAAELADKGESYNVVYHFSPKMSNTSLHYHMEGRHTLLYLDQAKKHGWAIQSKLVKAVFMSGYTFKSLKHVLTQPGVKLDDLPPPPPPPPPDPSDRLPMGIIPSRKQGLVTSLQMTWFIPPFILGFAHLTHNG</sequence>
<dbReference type="InParanoid" id="A0A0D0DAH2"/>
<dbReference type="OrthoDB" id="2693417at2759"/>
<name>A0A0D0DAH2_9AGAM</name>
<protein>
    <submittedName>
        <fullName evidence="2">Uncharacterized protein</fullName>
    </submittedName>
</protein>
<feature type="region of interest" description="Disordered" evidence="1">
    <location>
        <begin position="128"/>
        <end position="151"/>
    </location>
</feature>
<reference evidence="2 3" key="1">
    <citation type="submission" date="2014-04" db="EMBL/GenBank/DDBJ databases">
        <authorList>
            <consortium name="DOE Joint Genome Institute"/>
            <person name="Kuo A."/>
            <person name="Kohler A."/>
            <person name="Jargeat P."/>
            <person name="Nagy L.G."/>
            <person name="Floudas D."/>
            <person name="Copeland A."/>
            <person name="Barry K.W."/>
            <person name="Cichocki N."/>
            <person name="Veneault-Fourrey C."/>
            <person name="LaButti K."/>
            <person name="Lindquist E.A."/>
            <person name="Lipzen A."/>
            <person name="Lundell T."/>
            <person name="Morin E."/>
            <person name="Murat C."/>
            <person name="Sun H."/>
            <person name="Tunlid A."/>
            <person name="Henrissat B."/>
            <person name="Grigoriev I.V."/>
            <person name="Hibbett D.S."/>
            <person name="Martin F."/>
            <person name="Nordberg H.P."/>
            <person name="Cantor M.N."/>
            <person name="Hua S.X."/>
        </authorList>
    </citation>
    <scope>NUCLEOTIDE SEQUENCE [LARGE SCALE GENOMIC DNA]</scope>
    <source>
        <strain evidence="2 3">Ve08.2h10</strain>
    </source>
</reference>
<dbReference type="Proteomes" id="UP000054538">
    <property type="component" value="Unassembled WGS sequence"/>
</dbReference>
<accession>A0A0D0DAH2</accession>
<evidence type="ECO:0000313" key="3">
    <source>
        <dbReference type="Proteomes" id="UP000054538"/>
    </source>
</evidence>
<evidence type="ECO:0000313" key="2">
    <source>
        <dbReference type="EMBL" id="KIK80921.1"/>
    </source>
</evidence>
<gene>
    <name evidence="2" type="ORF">PAXRUDRAFT_15527</name>
</gene>
<proteinExistence type="predicted"/>
<dbReference type="AlphaFoldDB" id="A0A0D0DAH2"/>
<feature type="compositionally biased region" description="Pro residues" evidence="1">
    <location>
        <begin position="133"/>
        <end position="143"/>
    </location>
</feature>
<feature type="region of interest" description="Disordered" evidence="1">
    <location>
        <begin position="1"/>
        <end position="25"/>
    </location>
</feature>
<organism evidence="2 3">
    <name type="scientific">Paxillus rubicundulus Ve08.2h10</name>
    <dbReference type="NCBI Taxonomy" id="930991"/>
    <lineage>
        <taxon>Eukaryota</taxon>
        <taxon>Fungi</taxon>
        <taxon>Dikarya</taxon>
        <taxon>Basidiomycota</taxon>
        <taxon>Agaricomycotina</taxon>
        <taxon>Agaricomycetes</taxon>
        <taxon>Agaricomycetidae</taxon>
        <taxon>Boletales</taxon>
        <taxon>Paxilineae</taxon>
        <taxon>Paxillaceae</taxon>
        <taxon>Paxillus</taxon>
    </lineage>
</organism>